<sequence>MHNNFLVHSALAHKIEFAWETAIDMDRKREQFRTSPCEEYEKLKQEFSKVEAERAKLQAEKEILLYNISVLFRTAKEEITRKDTLIANLRKSLEKYEKARLE</sequence>
<evidence type="ECO:0000256" key="1">
    <source>
        <dbReference type="SAM" id="Coils"/>
    </source>
</evidence>
<comment type="caution">
    <text evidence="2">The sequence shown here is derived from an EMBL/GenBank/DDBJ whole genome shotgun (WGS) entry which is preliminary data.</text>
</comment>
<accession>A0AAV9IJ09</accession>
<protein>
    <submittedName>
        <fullName evidence="2">Uncharacterized protein</fullName>
    </submittedName>
</protein>
<dbReference type="AlphaFoldDB" id="A0AAV9IJ09"/>
<name>A0AAV9IJ09_9RHOD</name>
<reference evidence="2 3" key="1">
    <citation type="submission" date="2022-07" db="EMBL/GenBank/DDBJ databases">
        <title>Genome-wide signatures of adaptation to extreme environments.</title>
        <authorList>
            <person name="Cho C.H."/>
            <person name="Yoon H.S."/>
        </authorList>
    </citation>
    <scope>NUCLEOTIDE SEQUENCE [LARGE SCALE GENOMIC DNA]</scope>
    <source>
        <strain evidence="2 3">108.79 E11</strain>
    </source>
</reference>
<keyword evidence="3" id="KW-1185">Reference proteome</keyword>
<keyword evidence="1" id="KW-0175">Coiled coil</keyword>
<evidence type="ECO:0000313" key="2">
    <source>
        <dbReference type="EMBL" id="KAK4527206.1"/>
    </source>
</evidence>
<dbReference type="EMBL" id="JANCYU010000049">
    <property type="protein sequence ID" value="KAK4527206.1"/>
    <property type="molecule type" value="Genomic_DNA"/>
</dbReference>
<evidence type="ECO:0000313" key="3">
    <source>
        <dbReference type="Proteomes" id="UP001300502"/>
    </source>
</evidence>
<feature type="coiled-coil region" evidence="1">
    <location>
        <begin position="40"/>
        <end position="102"/>
    </location>
</feature>
<proteinExistence type="predicted"/>
<organism evidence="2 3">
    <name type="scientific">Galdieria yellowstonensis</name>
    <dbReference type="NCBI Taxonomy" id="3028027"/>
    <lineage>
        <taxon>Eukaryota</taxon>
        <taxon>Rhodophyta</taxon>
        <taxon>Bangiophyceae</taxon>
        <taxon>Galdieriales</taxon>
        <taxon>Galdieriaceae</taxon>
        <taxon>Galdieria</taxon>
    </lineage>
</organism>
<gene>
    <name evidence="2" type="ORF">GAYE_SCF37G5128</name>
</gene>
<dbReference type="Proteomes" id="UP001300502">
    <property type="component" value="Unassembled WGS sequence"/>
</dbReference>